<dbReference type="CDD" id="cd08764">
    <property type="entry name" value="Cyt_b561_CG1275_like"/>
    <property type="match status" value="1"/>
</dbReference>
<dbReference type="GO" id="GO:0016020">
    <property type="term" value="C:membrane"/>
    <property type="evidence" value="ECO:0007669"/>
    <property type="project" value="UniProtKB-SubCell"/>
</dbReference>
<feature type="transmembrane region" description="Helical" evidence="11">
    <location>
        <begin position="234"/>
        <end position="253"/>
    </location>
</feature>
<dbReference type="SMART" id="SM00665">
    <property type="entry name" value="B561"/>
    <property type="match status" value="1"/>
</dbReference>
<evidence type="ECO:0000256" key="1">
    <source>
        <dbReference type="ARBA" id="ARBA00001970"/>
    </source>
</evidence>
<feature type="transmembrane region" description="Helical" evidence="11">
    <location>
        <begin position="46"/>
        <end position="65"/>
    </location>
</feature>
<organism evidence="13">
    <name type="scientific">Rhipicephalus appendiculatus</name>
    <name type="common">Brown ear tick</name>
    <dbReference type="NCBI Taxonomy" id="34631"/>
    <lineage>
        <taxon>Eukaryota</taxon>
        <taxon>Metazoa</taxon>
        <taxon>Ecdysozoa</taxon>
        <taxon>Arthropoda</taxon>
        <taxon>Chelicerata</taxon>
        <taxon>Arachnida</taxon>
        <taxon>Acari</taxon>
        <taxon>Parasitiformes</taxon>
        <taxon>Ixodida</taxon>
        <taxon>Ixodoidea</taxon>
        <taxon>Ixodidae</taxon>
        <taxon>Rhipicephalinae</taxon>
        <taxon>Rhipicephalus</taxon>
        <taxon>Rhipicephalus</taxon>
    </lineage>
</organism>
<dbReference type="EMBL" id="GEDV01005628">
    <property type="protein sequence ID" value="JAP82929.1"/>
    <property type="molecule type" value="Transcribed_RNA"/>
</dbReference>
<evidence type="ECO:0000256" key="2">
    <source>
        <dbReference type="ARBA" id="ARBA00004141"/>
    </source>
</evidence>
<dbReference type="AlphaFoldDB" id="A0A131YUL6"/>
<keyword evidence="5 11" id="KW-0812">Transmembrane</keyword>
<feature type="transmembrane region" description="Helical" evidence="11">
    <location>
        <begin position="159"/>
        <end position="180"/>
    </location>
</feature>
<comment type="cofactor">
    <cofactor evidence="1">
        <name>heme b</name>
        <dbReference type="ChEBI" id="CHEBI:60344"/>
    </cofactor>
</comment>
<keyword evidence="7" id="KW-0249">Electron transport</keyword>
<feature type="transmembrane region" description="Helical" evidence="11">
    <location>
        <begin position="118"/>
        <end position="139"/>
    </location>
</feature>
<dbReference type="PANTHER" id="PTHR10106:SF0">
    <property type="entry name" value="LD36721P"/>
    <property type="match status" value="1"/>
</dbReference>
<sequence>MSNRRVITNSCGAGDCEYVLLQDATMKMEPYDHDLNVNQDLRGFTLGYGVAQLFGLGCVLMVVVWTSHYFGGFSGPSNPKTEFNYHPVFMVLGMVFLYGNGILVYRALRSERKSRLKLLHGALHALAFLSSVVALKTVFDSHNFASPPIPNLYSLHSWMGLLTVILFSAQLLCGFVAFLFPGVRQWLRAQYLPLHVYFGLAIFVLAVATALMGILEKLIFTLKANYQTLPGEAVLGHMIALCMVCFAAMVVYLTTRTSYRRTPLSEEATLPLQAHTPTD</sequence>
<dbReference type="FunFam" id="1.20.120.1770:FF:000001">
    <property type="entry name" value="Cytochrome b reductase 1"/>
    <property type="match status" value="1"/>
</dbReference>
<dbReference type="PANTHER" id="PTHR10106">
    <property type="entry name" value="CYTOCHROME B561-RELATED"/>
    <property type="match status" value="1"/>
</dbReference>
<dbReference type="InterPro" id="IPR006593">
    <property type="entry name" value="Cyt_b561/ferric_Rdtase_TM"/>
</dbReference>
<evidence type="ECO:0000256" key="9">
    <source>
        <dbReference type="ARBA" id="ARBA00023004"/>
    </source>
</evidence>
<evidence type="ECO:0000256" key="3">
    <source>
        <dbReference type="ARBA" id="ARBA00022448"/>
    </source>
</evidence>
<feature type="domain" description="Cytochrome b561" evidence="12">
    <location>
        <begin position="50"/>
        <end position="255"/>
    </location>
</feature>
<feature type="transmembrane region" description="Helical" evidence="11">
    <location>
        <begin position="192"/>
        <end position="214"/>
    </location>
</feature>
<evidence type="ECO:0000256" key="8">
    <source>
        <dbReference type="ARBA" id="ARBA00022989"/>
    </source>
</evidence>
<dbReference type="Gene3D" id="1.20.120.1770">
    <property type="match status" value="1"/>
</dbReference>
<dbReference type="GO" id="GO:0046872">
    <property type="term" value="F:metal ion binding"/>
    <property type="evidence" value="ECO:0007669"/>
    <property type="project" value="UniProtKB-KW"/>
</dbReference>
<proteinExistence type="predicted"/>
<dbReference type="GO" id="GO:0016491">
    <property type="term" value="F:oxidoreductase activity"/>
    <property type="evidence" value="ECO:0007669"/>
    <property type="project" value="InterPro"/>
</dbReference>
<name>A0A131YUL6_RHIAP</name>
<keyword evidence="8 11" id="KW-1133">Transmembrane helix</keyword>
<evidence type="ECO:0000256" key="6">
    <source>
        <dbReference type="ARBA" id="ARBA00022723"/>
    </source>
</evidence>
<keyword evidence="9" id="KW-0408">Iron</keyword>
<evidence type="ECO:0000256" key="5">
    <source>
        <dbReference type="ARBA" id="ARBA00022692"/>
    </source>
</evidence>
<evidence type="ECO:0000256" key="10">
    <source>
        <dbReference type="ARBA" id="ARBA00023136"/>
    </source>
</evidence>
<accession>A0A131YUL6</accession>
<comment type="subcellular location">
    <subcellularLocation>
        <location evidence="2">Membrane</location>
        <topology evidence="2">Multi-pass membrane protein</topology>
    </subcellularLocation>
</comment>
<evidence type="ECO:0000313" key="13">
    <source>
        <dbReference type="EMBL" id="JAP82929.1"/>
    </source>
</evidence>
<evidence type="ECO:0000259" key="12">
    <source>
        <dbReference type="PROSITE" id="PS50939"/>
    </source>
</evidence>
<keyword evidence="10 11" id="KW-0472">Membrane</keyword>
<evidence type="ECO:0000256" key="7">
    <source>
        <dbReference type="ARBA" id="ARBA00022982"/>
    </source>
</evidence>
<evidence type="ECO:0000256" key="11">
    <source>
        <dbReference type="SAM" id="Phobius"/>
    </source>
</evidence>
<reference evidence="13" key="1">
    <citation type="journal article" date="2016" name="Ticks Tick Borne Dis.">
        <title>De novo assembly and annotation of the salivary gland transcriptome of Rhipicephalus appendiculatus male and female ticks during blood feeding.</title>
        <authorList>
            <person name="de Castro M.H."/>
            <person name="de Klerk D."/>
            <person name="Pienaar R."/>
            <person name="Latif A.A."/>
            <person name="Rees D.J."/>
            <person name="Mans B.J."/>
        </authorList>
    </citation>
    <scope>NUCLEOTIDE SEQUENCE</scope>
    <source>
        <tissue evidence="13">Salivary glands</tissue>
    </source>
</reference>
<dbReference type="InterPro" id="IPR043205">
    <property type="entry name" value="CYB561/CYBRD1-like"/>
</dbReference>
<protein>
    <submittedName>
        <fullName evidence="13">Integral to membrane</fullName>
    </submittedName>
</protein>
<evidence type="ECO:0000256" key="4">
    <source>
        <dbReference type="ARBA" id="ARBA00022617"/>
    </source>
</evidence>
<feature type="transmembrane region" description="Helical" evidence="11">
    <location>
        <begin position="85"/>
        <end position="106"/>
    </location>
</feature>
<dbReference type="Pfam" id="PF03188">
    <property type="entry name" value="Cytochrom_B561"/>
    <property type="match status" value="1"/>
</dbReference>
<keyword evidence="4" id="KW-0349">Heme</keyword>
<keyword evidence="3" id="KW-0813">Transport</keyword>
<dbReference type="PROSITE" id="PS50939">
    <property type="entry name" value="CYTOCHROME_B561"/>
    <property type="match status" value="1"/>
</dbReference>
<keyword evidence="6" id="KW-0479">Metal-binding</keyword>